<organism evidence="1 2">
    <name type="scientific">Micromonospora carbonacea</name>
    <dbReference type="NCBI Taxonomy" id="47853"/>
    <lineage>
        <taxon>Bacteria</taxon>
        <taxon>Bacillati</taxon>
        <taxon>Actinomycetota</taxon>
        <taxon>Actinomycetes</taxon>
        <taxon>Micromonosporales</taxon>
        <taxon>Micromonosporaceae</taxon>
        <taxon>Micromonospora</taxon>
    </lineage>
</organism>
<proteinExistence type="predicted"/>
<dbReference type="InterPro" id="IPR003749">
    <property type="entry name" value="ThiS/MoaD-like"/>
</dbReference>
<dbReference type="Gene3D" id="3.10.20.30">
    <property type="match status" value="1"/>
</dbReference>
<sequence length="117" mass="12046">MAIEVRIPTILRTYTGGAKVVEGAGDTLGDLLTDLDSRHGGLRARLVTDAGALHRFVNVYVNDEDVRFLGALDAKLNDGDSVTILPAVAGGAFGFAAAAAIASHSASHPVTPHAVAR</sequence>
<dbReference type="PANTHER" id="PTHR38031:SF1">
    <property type="entry name" value="SULFUR CARRIER PROTEIN CYSO"/>
    <property type="match status" value="1"/>
</dbReference>
<dbReference type="RefSeq" id="WP_074474019.1">
    <property type="nucleotide sequence ID" value="NZ_CBDRIN010000015.1"/>
</dbReference>
<dbReference type="InterPro" id="IPR010038">
    <property type="entry name" value="MoaD_arc-typ"/>
</dbReference>
<dbReference type="SUPFAM" id="SSF54285">
    <property type="entry name" value="MoaD/ThiS"/>
    <property type="match status" value="1"/>
</dbReference>
<dbReference type="EMBL" id="FMCT01000003">
    <property type="protein sequence ID" value="SCE90365.1"/>
    <property type="molecule type" value="Genomic_DNA"/>
</dbReference>
<dbReference type="Proteomes" id="UP000183585">
    <property type="component" value="Unassembled WGS sequence"/>
</dbReference>
<accession>A0A1C4W2I6</accession>
<dbReference type="NCBIfam" id="TIGR01687">
    <property type="entry name" value="moaD_arch"/>
    <property type="match status" value="1"/>
</dbReference>
<dbReference type="PANTHER" id="PTHR38031">
    <property type="entry name" value="SULFUR CARRIER PROTEIN SLR0821-RELATED"/>
    <property type="match status" value="1"/>
</dbReference>
<dbReference type="Pfam" id="PF02597">
    <property type="entry name" value="ThiS"/>
    <property type="match status" value="1"/>
</dbReference>
<dbReference type="InterPro" id="IPR052045">
    <property type="entry name" value="Sulfur_Carrier/Prot_Modifier"/>
</dbReference>
<evidence type="ECO:0000313" key="1">
    <source>
        <dbReference type="EMBL" id="SCE90365.1"/>
    </source>
</evidence>
<dbReference type="AlphaFoldDB" id="A0A1C4W2I6"/>
<dbReference type="InterPro" id="IPR012675">
    <property type="entry name" value="Beta-grasp_dom_sf"/>
</dbReference>
<keyword evidence="2" id="KW-1185">Reference proteome</keyword>
<name>A0A1C4W2I6_9ACTN</name>
<reference evidence="2" key="1">
    <citation type="submission" date="2016-06" db="EMBL/GenBank/DDBJ databases">
        <authorList>
            <person name="Varghese N."/>
            <person name="Submissions Spin"/>
        </authorList>
    </citation>
    <scope>NUCLEOTIDE SEQUENCE [LARGE SCALE GENOMIC DNA]</scope>
    <source>
        <strain evidence="2">DSM 43168</strain>
    </source>
</reference>
<protein>
    <submittedName>
        <fullName evidence="1">Molybdopterin synthase subunit MoaD</fullName>
    </submittedName>
</protein>
<evidence type="ECO:0000313" key="2">
    <source>
        <dbReference type="Proteomes" id="UP000183585"/>
    </source>
</evidence>
<dbReference type="InterPro" id="IPR016155">
    <property type="entry name" value="Mopterin_synth/thiamin_S_b"/>
</dbReference>
<gene>
    <name evidence="1" type="ORF">GA0070563_10375</name>
</gene>